<gene>
    <name evidence="10" type="ORF">KP79_PYT22252</name>
</gene>
<evidence type="ECO:0000313" key="11">
    <source>
        <dbReference type="Proteomes" id="UP000242188"/>
    </source>
</evidence>
<comment type="subcellular location">
    <subcellularLocation>
        <location evidence="1">Mitochondrion inner membrane</location>
    </subcellularLocation>
</comment>
<dbReference type="GO" id="GO:0015986">
    <property type="term" value="P:proton motive force-driven ATP synthesis"/>
    <property type="evidence" value="ECO:0007669"/>
    <property type="project" value="InterPro"/>
</dbReference>
<dbReference type="Gene3D" id="1.10.246.110">
    <property type="entry name" value="Mitochondrial ATP synthase-coupling factor 6"/>
    <property type="match status" value="1"/>
</dbReference>
<keyword evidence="8" id="KW-0496">Mitochondrion</keyword>
<evidence type="ECO:0000256" key="3">
    <source>
        <dbReference type="ARBA" id="ARBA00022448"/>
    </source>
</evidence>
<keyword evidence="7" id="KW-0406">Ion transport</keyword>
<dbReference type="Proteomes" id="UP000242188">
    <property type="component" value="Unassembled WGS sequence"/>
</dbReference>
<comment type="caution">
    <text evidence="10">The sequence shown here is derived from an EMBL/GenBank/DDBJ whole genome shotgun (WGS) entry which is preliminary data.</text>
</comment>
<keyword evidence="3" id="KW-0813">Transport</keyword>
<keyword evidence="9" id="KW-0472">Membrane</keyword>
<dbReference type="Pfam" id="PF05511">
    <property type="entry name" value="ATP-synt_F6"/>
    <property type="match status" value="1"/>
</dbReference>
<evidence type="ECO:0000256" key="1">
    <source>
        <dbReference type="ARBA" id="ARBA00004273"/>
    </source>
</evidence>
<dbReference type="PANTHER" id="PTHR12441:SF10">
    <property type="entry name" value="ATP SYNTHASE-COUPLING FACTOR 6, MITOCHONDRIAL"/>
    <property type="match status" value="1"/>
</dbReference>
<organism evidence="10 11">
    <name type="scientific">Mizuhopecten yessoensis</name>
    <name type="common">Japanese scallop</name>
    <name type="synonym">Patinopecten yessoensis</name>
    <dbReference type="NCBI Taxonomy" id="6573"/>
    <lineage>
        <taxon>Eukaryota</taxon>
        <taxon>Metazoa</taxon>
        <taxon>Spiralia</taxon>
        <taxon>Lophotrochozoa</taxon>
        <taxon>Mollusca</taxon>
        <taxon>Bivalvia</taxon>
        <taxon>Autobranchia</taxon>
        <taxon>Pteriomorphia</taxon>
        <taxon>Pectinida</taxon>
        <taxon>Pectinoidea</taxon>
        <taxon>Pectinidae</taxon>
        <taxon>Mizuhopecten</taxon>
    </lineage>
</organism>
<accession>A0A210QDT1</accession>
<dbReference type="STRING" id="6573.A0A210QDT1"/>
<dbReference type="InterPro" id="IPR008387">
    <property type="entry name" value="ATP_synth_f6_mt"/>
</dbReference>
<dbReference type="InterPro" id="IPR036204">
    <property type="entry name" value="ATP_synth_f6_sf_mt"/>
</dbReference>
<evidence type="ECO:0000256" key="5">
    <source>
        <dbReference type="ARBA" id="ARBA00022781"/>
    </source>
</evidence>
<dbReference type="OrthoDB" id="8902296at2759"/>
<evidence type="ECO:0000256" key="4">
    <source>
        <dbReference type="ARBA" id="ARBA00022547"/>
    </source>
</evidence>
<evidence type="ECO:0000313" key="10">
    <source>
        <dbReference type="EMBL" id="OWF46831.1"/>
    </source>
</evidence>
<name>A0A210QDT1_MIZYE</name>
<dbReference type="AlphaFoldDB" id="A0A210QDT1"/>
<evidence type="ECO:0000256" key="2">
    <source>
        <dbReference type="ARBA" id="ARBA00007346"/>
    </source>
</evidence>
<evidence type="ECO:0000256" key="6">
    <source>
        <dbReference type="ARBA" id="ARBA00022792"/>
    </source>
</evidence>
<dbReference type="EMBL" id="NEDP02004076">
    <property type="protein sequence ID" value="OWF46831.1"/>
    <property type="molecule type" value="Genomic_DNA"/>
</dbReference>
<dbReference type="GO" id="GO:0005743">
    <property type="term" value="C:mitochondrial inner membrane"/>
    <property type="evidence" value="ECO:0007669"/>
    <property type="project" value="UniProtKB-SubCell"/>
</dbReference>
<dbReference type="GO" id="GO:0015078">
    <property type="term" value="F:proton transmembrane transporter activity"/>
    <property type="evidence" value="ECO:0007669"/>
    <property type="project" value="InterPro"/>
</dbReference>
<dbReference type="GO" id="GO:0045259">
    <property type="term" value="C:proton-transporting ATP synthase complex"/>
    <property type="evidence" value="ECO:0007669"/>
    <property type="project" value="UniProtKB-KW"/>
</dbReference>
<evidence type="ECO:0000256" key="7">
    <source>
        <dbReference type="ARBA" id="ARBA00023065"/>
    </source>
</evidence>
<keyword evidence="5" id="KW-0375">Hydrogen ion transport</keyword>
<evidence type="ECO:0000256" key="9">
    <source>
        <dbReference type="ARBA" id="ARBA00023136"/>
    </source>
</evidence>
<protein>
    <submittedName>
        <fullName evidence="10">ATP synthase-coupling factor 6, mitochondrial</fullName>
    </submittedName>
</protein>
<evidence type="ECO:0000256" key="8">
    <source>
        <dbReference type="ARBA" id="ARBA00023128"/>
    </source>
</evidence>
<proteinExistence type="inferred from homology"/>
<reference evidence="10 11" key="1">
    <citation type="journal article" date="2017" name="Nat. Ecol. Evol.">
        <title>Scallop genome provides insights into evolution of bilaterian karyotype and development.</title>
        <authorList>
            <person name="Wang S."/>
            <person name="Zhang J."/>
            <person name="Jiao W."/>
            <person name="Li J."/>
            <person name="Xun X."/>
            <person name="Sun Y."/>
            <person name="Guo X."/>
            <person name="Huan P."/>
            <person name="Dong B."/>
            <person name="Zhang L."/>
            <person name="Hu X."/>
            <person name="Sun X."/>
            <person name="Wang J."/>
            <person name="Zhao C."/>
            <person name="Wang Y."/>
            <person name="Wang D."/>
            <person name="Huang X."/>
            <person name="Wang R."/>
            <person name="Lv J."/>
            <person name="Li Y."/>
            <person name="Zhang Z."/>
            <person name="Liu B."/>
            <person name="Lu W."/>
            <person name="Hui Y."/>
            <person name="Liang J."/>
            <person name="Zhou Z."/>
            <person name="Hou R."/>
            <person name="Li X."/>
            <person name="Liu Y."/>
            <person name="Li H."/>
            <person name="Ning X."/>
            <person name="Lin Y."/>
            <person name="Zhao L."/>
            <person name="Xing Q."/>
            <person name="Dou J."/>
            <person name="Li Y."/>
            <person name="Mao J."/>
            <person name="Guo H."/>
            <person name="Dou H."/>
            <person name="Li T."/>
            <person name="Mu C."/>
            <person name="Jiang W."/>
            <person name="Fu Q."/>
            <person name="Fu X."/>
            <person name="Miao Y."/>
            <person name="Liu J."/>
            <person name="Yu Q."/>
            <person name="Li R."/>
            <person name="Liao H."/>
            <person name="Li X."/>
            <person name="Kong Y."/>
            <person name="Jiang Z."/>
            <person name="Chourrout D."/>
            <person name="Li R."/>
            <person name="Bao Z."/>
        </authorList>
    </citation>
    <scope>NUCLEOTIDE SEQUENCE [LARGE SCALE GENOMIC DNA]</scope>
    <source>
        <strain evidence="10 11">PY_sf001</strain>
    </source>
</reference>
<comment type="similarity">
    <text evidence="2">Belongs to the eukaryotic ATPase subunit F6 family.</text>
</comment>
<dbReference type="SUPFAM" id="SSF111357">
    <property type="entry name" value="Mitochondrial ATP synthase coupling factor 6"/>
    <property type="match status" value="1"/>
</dbReference>
<dbReference type="PANTHER" id="PTHR12441">
    <property type="entry name" value="ATP SYNTHASE COUPLING FACTOR 6, MITOCHONDRIAL"/>
    <property type="match status" value="1"/>
</dbReference>
<sequence>MLVSRLATLGRAVQVQARRNFGVSAAVLQKADPIQKLFLDKIKEYKQKNMIKEAAADPGLQSELERVKGMYKVQKGEDMTTLSLPEFNDIVLGPVDLGVVSEGSAEQLES</sequence>
<keyword evidence="4" id="KW-0138">CF(0)</keyword>
<keyword evidence="11" id="KW-1185">Reference proteome</keyword>
<keyword evidence="6" id="KW-0999">Mitochondrion inner membrane</keyword>